<feature type="domain" description="Cation/H+ exchanger transmembrane" evidence="11">
    <location>
        <begin position="10"/>
        <end position="402"/>
    </location>
</feature>
<feature type="transmembrane region" description="Helical" evidence="10">
    <location>
        <begin position="340"/>
        <end position="365"/>
    </location>
</feature>
<feature type="transmembrane region" description="Helical" evidence="10">
    <location>
        <begin position="109"/>
        <end position="131"/>
    </location>
</feature>
<dbReference type="InterPro" id="IPR006153">
    <property type="entry name" value="Cation/H_exchanger_TM"/>
</dbReference>
<evidence type="ECO:0000256" key="2">
    <source>
        <dbReference type="ARBA" id="ARBA00022448"/>
    </source>
</evidence>
<dbReference type="PANTHER" id="PTHR10110">
    <property type="entry name" value="SODIUM/HYDROGEN EXCHANGER"/>
    <property type="match status" value="1"/>
</dbReference>
<name>A0A848KY56_9ACTN</name>
<evidence type="ECO:0000256" key="3">
    <source>
        <dbReference type="ARBA" id="ARBA00022475"/>
    </source>
</evidence>
<evidence type="ECO:0000256" key="8">
    <source>
        <dbReference type="ARBA" id="ARBA00023136"/>
    </source>
</evidence>
<feature type="transmembrane region" description="Helical" evidence="10">
    <location>
        <begin position="221"/>
        <end position="245"/>
    </location>
</feature>
<evidence type="ECO:0000256" key="6">
    <source>
        <dbReference type="ARBA" id="ARBA00023053"/>
    </source>
</evidence>
<feature type="transmembrane region" description="Helical" evidence="10">
    <location>
        <begin position="180"/>
        <end position="201"/>
    </location>
</feature>
<dbReference type="GO" id="GO:0051453">
    <property type="term" value="P:regulation of intracellular pH"/>
    <property type="evidence" value="ECO:0007669"/>
    <property type="project" value="TreeGrafter"/>
</dbReference>
<feature type="transmembrane region" description="Helical" evidence="10">
    <location>
        <begin position="52"/>
        <end position="74"/>
    </location>
</feature>
<feature type="transmembrane region" description="Helical" evidence="10">
    <location>
        <begin position="298"/>
        <end position="319"/>
    </location>
</feature>
<comment type="subcellular location">
    <subcellularLocation>
        <location evidence="1 10">Cell membrane</location>
        <topology evidence="1 10">Multi-pass membrane protein</topology>
    </subcellularLocation>
</comment>
<keyword evidence="2 10" id="KW-0813">Transport</keyword>
<evidence type="ECO:0000256" key="4">
    <source>
        <dbReference type="ARBA" id="ARBA00022692"/>
    </source>
</evidence>
<gene>
    <name evidence="12" type="ORF">HH308_20500</name>
</gene>
<evidence type="ECO:0000256" key="10">
    <source>
        <dbReference type="RuleBase" id="RU366002"/>
    </source>
</evidence>
<keyword evidence="13" id="KW-1185">Reference proteome</keyword>
<dbReference type="AlphaFoldDB" id="A0A848KY56"/>
<feature type="transmembrane region" description="Helical" evidence="10">
    <location>
        <begin position="81"/>
        <end position="103"/>
    </location>
</feature>
<keyword evidence="4 10" id="KW-0812">Transmembrane</keyword>
<keyword evidence="3 10" id="KW-1003">Cell membrane</keyword>
<dbReference type="GO" id="GO:0015386">
    <property type="term" value="F:potassium:proton antiporter activity"/>
    <property type="evidence" value="ECO:0007669"/>
    <property type="project" value="TreeGrafter"/>
</dbReference>
<comment type="function">
    <text evidence="10">Na(+)/H(+) antiporter that extrudes sodium in exchange for external protons.</text>
</comment>
<dbReference type="Pfam" id="PF00999">
    <property type="entry name" value="Na_H_Exchanger"/>
    <property type="match status" value="1"/>
</dbReference>
<dbReference type="GO" id="GO:0098719">
    <property type="term" value="P:sodium ion import across plasma membrane"/>
    <property type="evidence" value="ECO:0007669"/>
    <property type="project" value="TreeGrafter"/>
</dbReference>
<comment type="caution">
    <text evidence="10">Lacks conserved residue(s) required for the propagation of feature annotation.</text>
</comment>
<keyword evidence="10" id="KW-0050">Antiport</keyword>
<evidence type="ECO:0000256" key="9">
    <source>
        <dbReference type="ARBA" id="ARBA00023201"/>
    </source>
</evidence>
<evidence type="ECO:0000313" key="13">
    <source>
        <dbReference type="Proteomes" id="UP000550729"/>
    </source>
</evidence>
<dbReference type="Gene3D" id="6.10.140.1330">
    <property type="match status" value="1"/>
</dbReference>
<dbReference type="NCBIfam" id="TIGR00831">
    <property type="entry name" value="a_cpa1"/>
    <property type="match status" value="1"/>
</dbReference>
<dbReference type="InterPro" id="IPR018422">
    <property type="entry name" value="Cation/H_exchanger_CPA1"/>
</dbReference>
<evidence type="ECO:0000259" key="11">
    <source>
        <dbReference type="Pfam" id="PF00999"/>
    </source>
</evidence>
<evidence type="ECO:0000256" key="5">
    <source>
        <dbReference type="ARBA" id="ARBA00022989"/>
    </source>
</evidence>
<organism evidence="12 13">
    <name type="scientific">Gordonia asplenii</name>
    <dbReference type="NCBI Taxonomy" id="2725283"/>
    <lineage>
        <taxon>Bacteria</taxon>
        <taxon>Bacillati</taxon>
        <taxon>Actinomycetota</taxon>
        <taxon>Actinomycetes</taxon>
        <taxon>Mycobacteriales</taxon>
        <taxon>Gordoniaceae</taxon>
        <taxon>Gordonia</taxon>
    </lineage>
</organism>
<keyword evidence="5 10" id="KW-1133">Transmembrane helix</keyword>
<reference evidence="12 13" key="1">
    <citation type="submission" date="2020-04" db="EMBL/GenBank/DDBJ databases">
        <title>Gordonia sp. nov. TBRC 11910.</title>
        <authorList>
            <person name="Suriyachadkun C."/>
        </authorList>
    </citation>
    <scope>NUCLEOTIDE SEQUENCE [LARGE SCALE GENOMIC DNA]</scope>
    <source>
        <strain evidence="12 13">TBRC 11910</strain>
    </source>
</reference>
<dbReference type="GO" id="GO:0015385">
    <property type="term" value="F:sodium:proton antiporter activity"/>
    <property type="evidence" value="ECO:0007669"/>
    <property type="project" value="InterPro"/>
</dbReference>
<proteinExistence type="inferred from homology"/>
<keyword evidence="8 10" id="KW-0472">Membrane</keyword>
<accession>A0A848KY56</accession>
<feature type="transmembrane region" description="Helical" evidence="10">
    <location>
        <begin position="377"/>
        <end position="399"/>
    </location>
</feature>
<dbReference type="GO" id="GO:0005886">
    <property type="term" value="C:plasma membrane"/>
    <property type="evidence" value="ECO:0007669"/>
    <property type="project" value="UniProtKB-SubCell"/>
</dbReference>
<keyword evidence="9 10" id="KW-0739">Sodium transport</keyword>
<comment type="similarity">
    <text evidence="10">Belongs to the monovalent cation:proton antiporter 1 (CPA1) transporter (TC 2.A.36) family.</text>
</comment>
<evidence type="ECO:0000256" key="7">
    <source>
        <dbReference type="ARBA" id="ARBA00023065"/>
    </source>
</evidence>
<evidence type="ECO:0000256" key="1">
    <source>
        <dbReference type="ARBA" id="ARBA00004651"/>
    </source>
</evidence>
<keyword evidence="7 10" id="KW-0406">Ion transport</keyword>
<sequence>MEYGILIAAVIALSVAAIARRYSWPAPLVLVAVGLGLGWIPGLPDVELHPEAVLFLILPPLLYSASIDSSYHAIRDSKRGILMLALGLPVFSTVAVGVAAHLLLPQLPLAAALVLGAVVAPPDAVSAQAIGRQVGLPRRVMTLLGGESLLNDATALTLLRVALAAAVGETTSVGRGVTMFLVAAVGGTALGMIVGYFVSWVRTKLTDPPLESAVGFVVPFATYYIAEELHSSGVIAVVVAGLFLGQRSARDSYTTRLQDNGIRKSLDVLLESFVFLLIGLQLPALIDGLSGESPVRVGIDAAVILAIVIVSRFVWVYPATYFSRIFRRVRESEPEPNPRAMFIISWAGMRGVVSLAAAFTIPLTLNNGSPFPARGEILFLTFVVVVGTLLIQGTTLGWFAKKLGVVGDEDAQDRLAFATAQDKASRASEKLLDELAAELSLDDPYRHKIAMQRKWVMSQRNTAWESLGRGVEEIGESPTAAADRMRGEILRVQRAVFIEERDAGRLDDEVLRMALRRLDFAEGAIDREGD</sequence>
<evidence type="ECO:0000313" key="12">
    <source>
        <dbReference type="EMBL" id="NMO03600.1"/>
    </source>
</evidence>
<dbReference type="Proteomes" id="UP000550729">
    <property type="component" value="Unassembled WGS sequence"/>
</dbReference>
<protein>
    <submittedName>
        <fullName evidence="12">Na+/H+ antiporter</fullName>
    </submittedName>
</protein>
<dbReference type="RefSeq" id="WP_170196106.1">
    <property type="nucleotide sequence ID" value="NZ_JABBNB010000025.1"/>
</dbReference>
<dbReference type="PANTHER" id="PTHR10110:SF86">
    <property type="entry name" value="SODIUM_HYDROGEN EXCHANGER 7"/>
    <property type="match status" value="1"/>
</dbReference>
<feature type="transmembrane region" description="Helical" evidence="10">
    <location>
        <begin position="266"/>
        <end position="286"/>
    </location>
</feature>
<comment type="caution">
    <text evidence="12">The sequence shown here is derived from an EMBL/GenBank/DDBJ whole genome shotgun (WGS) entry which is preliminary data.</text>
</comment>
<dbReference type="EMBL" id="JABBNB010000025">
    <property type="protein sequence ID" value="NMO03600.1"/>
    <property type="molecule type" value="Genomic_DNA"/>
</dbReference>
<dbReference type="InterPro" id="IPR004705">
    <property type="entry name" value="Cation/H_exchanger_CPA1_bac"/>
</dbReference>
<keyword evidence="6 10" id="KW-0915">Sodium</keyword>